<dbReference type="GO" id="GO:0016835">
    <property type="term" value="F:carbon-oxygen lyase activity"/>
    <property type="evidence" value="ECO:0007669"/>
    <property type="project" value="UniProtKB-UniRule"/>
</dbReference>
<dbReference type="GO" id="GO:0042593">
    <property type="term" value="P:glucose homeostasis"/>
    <property type="evidence" value="ECO:0007669"/>
    <property type="project" value="TreeGrafter"/>
</dbReference>
<sequence>MKWKLEADIMQFEDLLTEQRNHRSMHIDRESTLEMVATINREDHRVARAVQKQLPQIAAAIDAAFPLFDEGGRLIYVGAGTSGRLGVIDATELQPTYGLTADQTFGLIAGGQSALTETVQSAEDSVELAHEDMAAVHLTDKDVVIASAASGQTPYTLAALRFAQDEGAIGVGFSCIEGSPLAELADYPITPVVGPEIITGATLLKAGTAEKMVLNMLSTGIMIKSGKVYQNLMINVVPTNGKTFERAKKIIAEATQTSTLAAERALDRAGNNVPLAIVLIETKGTIAEAKELLAATNGHVSQAVKLSDSRH</sequence>
<dbReference type="GO" id="GO:0009750">
    <property type="term" value="P:response to fructose"/>
    <property type="evidence" value="ECO:0007669"/>
    <property type="project" value="TreeGrafter"/>
</dbReference>
<dbReference type="NCBIfam" id="NF003915">
    <property type="entry name" value="PRK05441.1"/>
    <property type="match status" value="1"/>
</dbReference>
<comment type="similarity">
    <text evidence="3">Belongs to the GCKR-like family. MurNAc-6-P etherase subfamily.</text>
</comment>
<dbReference type="GO" id="GO:0046348">
    <property type="term" value="P:amino sugar catabolic process"/>
    <property type="evidence" value="ECO:0007669"/>
    <property type="project" value="InterPro"/>
</dbReference>
<dbReference type="Pfam" id="PF22645">
    <property type="entry name" value="GKRP_SIS_N"/>
    <property type="match status" value="1"/>
</dbReference>
<dbReference type="Gene3D" id="1.10.8.1080">
    <property type="match status" value="1"/>
</dbReference>
<dbReference type="AlphaFoldDB" id="A0A0R2DFU3"/>
<evidence type="ECO:0000313" key="5">
    <source>
        <dbReference type="EMBL" id="KRN02841.1"/>
    </source>
</evidence>
<dbReference type="InterPro" id="IPR005488">
    <property type="entry name" value="Etherase_MurQ"/>
</dbReference>
<dbReference type="NCBIfam" id="TIGR00274">
    <property type="entry name" value="N-acetylmuramic acid 6-phosphate etherase"/>
    <property type="match status" value="1"/>
</dbReference>
<organism evidence="5 6">
    <name type="scientific">Levilactobacillus senmaizukei DSM 21775 = NBRC 103853</name>
    <dbReference type="NCBI Taxonomy" id="1423803"/>
    <lineage>
        <taxon>Bacteria</taxon>
        <taxon>Bacillati</taxon>
        <taxon>Bacillota</taxon>
        <taxon>Bacilli</taxon>
        <taxon>Lactobacillales</taxon>
        <taxon>Lactobacillaceae</taxon>
        <taxon>Levilactobacillus</taxon>
    </lineage>
</organism>
<dbReference type="GO" id="GO:0030246">
    <property type="term" value="F:carbohydrate binding"/>
    <property type="evidence" value="ECO:0007669"/>
    <property type="project" value="TreeGrafter"/>
</dbReference>
<comment type="miscellaneous">
    <text evidence="3">A lyase-type mechanism (elimination/hydration) is suggested for the cleavage of the lactyl ether bond of MurNAc 6-phosphate, with the formation of an alpha,beta-unsaturated aldehyde intermediate with (E)-stereochemistry, followed by the syn addition of water to give product.</text>
</comment>
<comment type="function">
    <text evidence="3">Specifically catalyzes the cleavage of the D-lactyl ether substituent of MurNAc 6-phosphate, producing GlcNAc 6-phosphate and D-lactate.</text>
</comment>
<dbReference type="UniPathway" id="UPA00342"/>
<evidence type="ECO:0000256" key="2">
    <source>
        <dbReference type="ARBA" id="ARBA00023277"/>
    </source>
</evidence>
<dbReference type="InterPro" id="IPR040190">
    <property type="entry name" value="MURQ/GCKR"/>
</dbReference>
<reference evidence="5 6" key="1">
    <citation type="journal article" date="2015" name="Genome Announc.">
        <title>Expanding the biotechnology potential of lactobacilli through comparative genomics of 213 strains and associated genera.</title>
        <authorList>
            <person name="Sun Z."/>
            <person name="Harris H.M."/>
            <person name="McCann A."/>
            <person name="Guo C."/>
            <person name="Argimon S."/>
            <person name="Zhang W."/>
            <person name="Yang X."/>
            <person name="Jeffery I.B."/>
            <person name="Cooney J.C."/>
            <person name="Kagawa T.F."/>
            <person name="Liu W."/>
            <person name="Song Y."/>
            <person name="Salvetti E."/>
            <person name="Wrobel A."/>
            <person name="Rasinkangas P."/>
            <person name="Parkhill J."/>
            <person name="Rea M.C."/>
            <person name="O'Sullivan O."/>
            <person name="Ritari J."/>
            <person name="Douillard F.P."/>
            <person name="Paul Ross R."/>
            <person name="Yang R."/>
            <person name="Briner A.E."/>
            <person name="Felis G.E."/>
            <person name="de Vos W.M."/>
            <person name="Barrangou R."/>
            <person name="Klaenhammer T.R."/>
            <person name="Caufield P.W."/>
            <person name="Cui Y."/>
            <person name="Zhang H."/>
            <person name="O'Toole P.W."/>
        </authorList>
    </citation>
    <scope>NUCLEOTIDE SEQUENCE [LARGE SCALE GENOMIC DNA]</scope>
    <source>
        <strain evidence="5 6">DSM 21775</strain>
    </source>
</reference>
<dbReference type="STRING" id="1423803.FD13_GL001561"/>
<keyword evidence="1 3" id="KW-0456">Lyase</keyword>
<comment type="catalytic activity">
    <reaction evidence="3">
        <text>N-acetyl-D-muramate 6-phosphate + H2O = N-acetyl-D-glucosamine 6-phosphate + (R)-lactate</text>
        <dbReference type="Rhea" id="RHEA:26410"/>
        <dbReference type="ChEBI" id="CHEBI:15377"/>
        <dbReference type="ChEBI" id="CHEBI:16004"/>
        <dbReference type="ChEBI" id="CHEBI:57513"/>
        <dbReference type="ChEBI" id="CHEBI:58722"/>
        <dbReference type="EC" id="4.2.1.126"/>
    </reaction>
</comment>
<dbReference type="GO" id="GO:0004857">
    <property type="term" value="F:enzyme inhibitor activity"/>
    <property type="evidence" value="ECO:0007669"/>
    <property type="project" value="TreeGrafter"/>
</dbReference>
<comment type="caution">
    <text evidence="5">The sequence shown here is derived from an EMBL/GenBank/DDBJ whole genome shotgun (WGS) entry which is preliminary data.</text>
</comment>
<dbReference type="SUPFAM" id="SSF53697">
    <property type="entry name" value="SIS domain"/>
    <property type="match status" value="1"/>
</dbReference>
<dbReference type="GO" id="GO:0070095">
    <property type="term" value="F:fructose-6-phosphate binding"/>
    <property type="evidence" value="ECO:0007669"/>
    <property type="project" value="TreeGrafter"/>
</dbReference>
<dbReference type="PANTHER" id="PTHR10088">
    <property type="entry name" value="GLUCOKINASE REGULATORY PROTEIN"/>
    <property type="match status" value="1"/>
</dbReference>
<dbReference type="InterPro" id="IPR046348">
    <property type="entry name" value="SIS_dom_sf"/>
</dbReference>
<accession>A0A0R2DFU3</accession>
<dbReference type="EC" id="4.2.1.126" evidence="3"/>
<keyword evidence="6" id="KW-1185">Reference proteome</keyword>
<dbReference type="HAMAP" id="MF_00068">
    <property type="entry name" value="MurQ"/>
    <property type="match status" value="1"/>
</dbReference>
<evidence type="ECO:0000256" key="3">
    <source>
        <dbReference type="HAMAP-Rule" id="MF_00068"/>
    </source>
</evidence>
<dbReference type="PROSITE" id="PS51464">
    <property type="entry name" value="SIS"/>
    <property type="match status" value="1"/>
</dbReference>
<dbReference type="GO" id="GO:0019899">
    <property type="term" value="F:enzyme binding"/>
    <property type="evidence" value="ECO:0007669"/>
    <property type="project" value="TreeGrafter"/>
</dbReference>
<evidence type="ECO:0000259" key="4">
    <source>
        <dbReference type="PROSITE" id="PS51464"/>
    </source>
</evidence>
<dbReference type="GO" id="GO:0005829">
    <property type="term" value="C:cytosol"/>
    <property type="evidence" value="ECO:0007669"/>
    <property type="project" value="TreeGrafter"/>
</dbReference>
<dbReference type="Gene3D" id="3.40.50.10490">
    <property type="entry name" value="Glucose-6-phosphate isomerase like protein, domain 1"/>
    <property type="match status" value="1"/>
</dbReference>
<comment type="subunit">
    <text evidence="3">Homodimer.</text>
</comment>
<evidence type="ECO:0000313" key="6">
    <source>
        <dbReference type="Proteomes" id="UP000051589"/>
    </source>
</evidence>
<dbReference type="InterPro" id="IPR001347">
    <property type="entry name" value="SIS_dom"/>
</dbReference>
<keyword evidence="2 3" id="KW-0119">Carbohydrate metabolism</keyword>
<feature type="domain" description="SIS" evidence="4">
    <location>
        <begin position="64"/>
        <end position="227"/>
    </location>
</feature>
<proteinExistence type="inferred from homology"/>
<dbReference type="Proteomes" id="UP000051589">
    <property type="component" value="Unassembled WGS sequence"/>
</dbReference>
<dbReference type="CDD" id="cd05007">
    <property type="entry name" value="SIS_Etherase"/>
    <property type="match status" value="1"/>
</dbReference>
<comment type="pathway">
    <text evidence="3">Amino-sugar metabolism; N-acetylmuramate degradation.</text>
</comment>
<gene>
    <name evidence="3" type="primary">murQ</name>
    <name evidence="5" type="ORF">FD13_GL001561</name>
</gene>
<dbReference type="PANTHER" id="PTHR10088:SF4">
    <property type="entry name" value="GLUCOKINASE REGULATORY PROTEIN"/>
    <property type="match status" value="1"/>
</dbReference>
<feature type="active site" description="Proton donor" evidence="3">
    <location>
        <position position="92"/>
    </location>
</feature>
<dbReference type="PATRIC" id="fig|1423803.3.peg.1607"/>
<dbReference type="GO" id="GO:0097173">
    <property type="term" value="P:N-acetylmuramic acid catabolic process"/>
    <property type="evidence" value="ECO:0007669"/>
    <property type="project" value="UniProtKB-UniPathway"/>
</dbReference>
<dbReference type="NCBIfam" id="NF009222">
    <property type="entry name" value="PRK12570.1"/>
    <property type="match status" value="1"/>
</dbReference>
<evidence type="ECO:0000256" key="1">
    <source>
        <dbReference type="ARBA" id="ARBA00023239"/>
    </source>
</evidence>
<dbReference type="EMBL" id="AYZH01000004">
    <property type="protein sequence ID" value="KRN02841.1"/>
    <property type="molecule type" value="Genomic_DNA"/>
</dbReference>
<feature type="active site" evidence="3">
    <location>
        <position position="123"/>
    </location>
</feature>
<name>A0A0R2DFU3_9LACO</name>
<protein>
    <recommendedName>
        <fullName evidence="3">N-acetylmuramic acid 6-phosphate etherase</fullName>
        <shortName evidence="3">MurNAc-6-P etherase</shortName>
        <ecNumber evidence="3">4.2.1.126</ecNumber>
    </recommendedName>
    <alternativeName>
        <fullName evidence="3">N-acetylmuramic acid 6-phosphate hydrolase</fullName>
    </alternativeName>
    <alternativeName>
        <fullName evidence="3">N-acetylmuramic acid 6-phosphate lyase</fullName>
    </alternativeName>
</protein>
<dbReference type="FunFam" id="3.40.50.10490:FF:000014">
    <property type="entry name" value="N-acetylmuramic acid 6-phosphate etherase"/>
    <property type="match status" value="1"/>
</dbReference>